<dbReference type="HOGENOM" id="CLU_136788_1_1_9"/>
<dbReference type="KEGG" id="tep:TepRe1_1482"/>
<sequence length="92" mass="11022">MLLKIVNMFFQFLYFMITIRIVLSFFPNPINSNIYRVIYQITEPILFPFRSFLEKFIPRGPGYYLDFSPILALLFLDVLRGIIIRLLLAILW</sequence>
<dbReference type="GO" id="GO:0016020">
    <property type="term" value="C:membrane"/>
    <property type="evidence" value="ECO:0007669"/>
    <property type="project" value="InterPro"/>
</dbReference>
<feature type="transmembrane region" description="Helical" evidence="2">
    <location>
        <begin position="12"/>
        <end position="30"/>
    </location>
</feature>
<gene>
    <name evidence="3" type="ordered locus">TEPIRE1_1595</name>
</gene>
<organism evidence="3 4">
    <name type="scientific">Tepidanaerobacter acetatoxydans (strain DSM 21804 / JCM 16047 / Re1)</name>
    <dbReference type="NCBI Taxonomy" id="1209989"/>
    <lineage>
        <taxon>Bacteria</taxon>
        <taxon>Bacillati</taxon>
        <taxon>Bacillota</taxon>
        <taxon>Clostridia</taxon>
        <taxon>Thermosediminibacterales</taxon>
        <taxon>Tepidanaerobacteraceae</taxon>
        <taxon>Tepidanaerobacter</taxon>
    </lineage>
</organism>
<name>F4LVW0_TEPAE</name>
<evidence type="ECO:0000313" key="4">
    <source>
        <dbReference type="Proteomes" id="UP000010802"/>
    </source>
</evidence>
<proteinExistence type="inferred from homology"/>
<dbReference type="AlphaFoldDB" id="F4LVW0"/>
<keyword evidence="2" id="KW-0812">Transmembrane</keyword>
<accession>F4LVW0</accession>
<reference evidence="4" key="1">
    <citation type="journal article" date="2013" name="Genome Announc.">
        <title>First genome sequence of a syntrophic acetate-oxidizing bacterium, Tepidanaerobacter acetatoxydans strain Re1.</title>
        <authorList>
            <person name="Manzoor S."/>
            <person name="Bongcam-Rudloff E."/>
            <person name="Schnurer A."/>
            <person name="Muller B."/>
        </authorList>
    </citation>
    <scope>NUCLEOTIDE SEQUENCE [LARGE SCALE GENOMIC DNA]</scope>
    <source>
        <strain evidence="4">Re1</strain>
    </source>
</reference>
<evidence type="ECO:0000256" key="1">
    <source>
        <dbReference type="ARBA" id="ARBA00010894"/>
    </source>
</evidence>
<dbReference type="EMBL" id="HF563609">
    <property type="protein sequence ID" value="CDI40755.1"/>
    <property type="molecule type" value="Genomic_DNA"/>
</dbReference>
<dbReference type="STRING" id="1209989.TepRe1_1482"/>
<dbReference type="Pfam" id="PF02325">
    <property type="entry name" value="CCB3_YggT"/>
    <property type="match status" value="1"/>
</dbReference>
<protein>
    <recommendedName>
        <fullName evidence="5">YggT family protein</fullName>
    </recommendedName>
</protein>
<evidence type="ECO:0000256" key="2">
    <source>
        <dbReference type="SAM" id="Phobius"/>
    </source>
</evidence>
<evidence type="ECO:0008006" key="5">
    <source>
        <dbReference type="Google" id="ProtNLM"/>
    </source>
</evidence>
<dbReference type="OrthoDB" id="283553at2"/>
<evidence type="ECO:0000313" key="3">
    <source>
        <dbReference type="EMBL" id="CDI40755.1"/>
    </source>
</evidence>
<dbReference type="PANTHER" id="PTHR33219">
    <property type="entry name" value="YLMG HOMOLOG PROTEIN 2, CHLOROPLASTIC"/>
    <property type="match status" value="1"/>
</dbReference>
<dbReference type="PANTHER" id="PTHR33219:SF14">
    <property type="entry name" value="PROTEIN COFACTOR ASSEMBLY OF COMPLEX C SUBUNIT B CCB3, CHLOROPLASTIC-RELATED"/>
    <property type="match status" value="1"/>
</dbReference>
<keyword evidence="2" id="KW-0472">Membrane</keyword>
<keyword evidence="2" id="KW-1133">Transmembrane helix</keyword>
<dbReference type="eggNOG" id="COG0762">
    <property type="taxonomic scope" value="Bacteria"/>
</dbReference>
<comment type="similarity">
    <text evidence="1">Belongs to the YggT family.</text>
</comment>
<feature type="transmembrane region" description="Helical" evidence="2">
    <location>
        <begin position="70"/>
        <end position="91"/>
    </location>
</feature>
<dbReference type="KEGG" id="tae:TepiRe1_1595"/>
<dbReference type="Proteomes" id="UP000010802">
    <property type="component" value="Chromosome"/>
</dbReference>
<keyword evidence="4" id="KW-1185">Reference proteome</keyword>
<dbReference type="InterPro" id="IPR003425">
    <property type="entry name" value="CCB3/YggT"/>
</dbReference>